<dbReference type="RefSeq" id="WP_167314195.1">
    <property type="nucleotide sequence ID" value="NZ_CP050266.1"/>
</dbReference>
<protein>
    <recommendedName>
        <fullName evidence="4">Leucyl/phenylalanyl-tRNA--protein transferase</fullName>
        <ecNumber evidence="4">2.3.2.6</ecNumber>
    </recommendedName>
    <alternativeName>
        <fullName evidence="4">L/F-transferase</fullName>
    </alternativeName>
    <alternativeName>
        <fullName evidence="4">Leucyltransferase</fullName>
    </alternativeName>
    <alternativeName>
        <fullName evidence="4">Phenyalanyltransferase</fullName>
    </alternativeName>
</protein>
<gene>
    <name evidence="4 5" type="primary">aat</name>
    <name evidence="5" type="ORF">HBA18_05130</name>
</gene>
<comment type="catalytic activity">
    <reaction evidence="4">
        <text>L-phenylalanyl-tRNA(Phe) + an N-terminal L-alpha-aminoacyl-[protein] = an N-terminal L-phenylalanyl-L-alpha-aminoacyl-[protein] + tRNA(Phe)</text>
        <dbReference type="Rhea" id="RHEA:43632"/>
        <dbReference type="Rhea" id="RHEA-COMP:9668"/>
        <dbReference type="Rhea" id="RHEA-COMP:9699"/>
        <dbReference type="Rhea" id="RHEA-COMP:10636"/>
        <dbReference type="Rhea" id="RHEA-COMP:10637"/>
        <dbReference type="ChEBI" id="CHEBI:78442"/>
        <dbReference type="ChEBI" id="CHEBI:78531"/>
        <dbReference type="ChEBI" id="CHEBI:78597"/>
        <dbReference type="ChEBI" id="CHEBI:83561"/>
        <dbReference type="EC" id="2.3.2.6"/>
    </reaction>
</comment>
<accession>A0ABX6K3R9</accession>
<dbReference type="EC" id="2.3.2.6" evidence="4"/>
<dbReference type="NCBIfam" id="TIGR00667">
    <property type="entry name" value="aat"/>
    <property type="match status" value="1"/>
</dbReference>
<dbReference type="EMBL" id="CP050266">
    <property type="protein sequence ID" value="QIR05807.1"/>
    <property type="molecule type" value="Genomic_DNA"/>
</dbReference>
<dbReference type="InterPro" id="IPR042221">
    <property type="entry name" value="Leu/Phe-tRNA_Trfase_N"/>
</dbReference>
<dbReference type="PANTHER" id="PTHR30098">
    <property type="entry name" value="LEUCYL/PHENYLALANYL-TRNA--PROTEIN TRANSFERASE"/>
    <property type="match status" value="1"/>
</dbReference>
<dbReference type="Gene3D" id="3.40.630.70">
    <property type="entry name" value="Leucyl/phenylalanyl-tRNA-protein transferase, C-terminal domain"/>
    <property type="match status" value="1"/>
</dbReference>
<proteinExistence type="inferred from homology"/>
<dbReference type="GO" id="GO:0008914">
    <property type="term" value="F:leucyl-tRNA--protein transferase activity"/>
    <property type="evidence" value="ECO:0007669"/>
    <property type="project" value="UniProtKB-EC"/>
</dbReference>
<evidence type="ECO:0000256" key="3">
    <source>
        <dbReference type="ARBA" id="ARBA00023315"/>
    </source>
</evidence>
<comment type="similarity">
    <text evidence="4">Belongs to the L/F-transferase family.</text>
</comment>
<dbReference type="PANTHER" id="PTHR30098:SF2">
    <property type="entry name" value="LEUCYL_PHENYLALANYL-TRNA--PROTEIN TRANSFERASE"/>
    <property type="match status" value="1"/>
</dbReference>
<comment type="function">
    <text evidence="4">Functions in the N-end rule pathway of protein degradation where it conjugates Leu, Phe and, less efficiently, Met from aminoacyl-tRNAs to the N-termini of proteins containing an N-terminal arginine or lysine.</text>
</comment>
<dbReference type="Pfam" id="PF03588">
    <property type="entry name" value="Leu_Phe_trans"/>
    <property type="match status" value="1"/>
</dbReference>
<sequence length="239" mass="26970">MTLFLPPLAADDFRFPPVSDALAHPDGLLAIGGDLSAARLMSAYRSGIFPWFGEEDPLLWWSPSERAIIRPSDFHVSRSLRKAARKSQVTVTINHAFEAVIHQCAAIRGPEQTWITDQMREAYLALHHQHDAHSVEVWQEDQLVGGLYGVAVGQFFCGESMFSLIDNGSKFALWQFCRHFQAQGGQYIDCQMMTPHLASLGAKAWPRDEFIHALYAARDTRLKAAYMPHVIADFRERQS</sequence>
<evidence type="ECO:0000313" key="5">
    <source>
        <dbReference type="EMBL" id="QIR05807.1"/>
    </source>
</evidence>
<reference evidence="5 6" key="1">
    <citation type="submission" date="2020-03" db="EMBL/GenBank/DDBJ databases">
        <title>Genome mining reveals the biosynthetic pathways of PHA and ectoines of the halophilic strain Salinivibrio costicola M318 isolated from fermented shrimp paste.</title>
        <authorList>
            <person name="Doan T.V."/>
            <person name="Tran L.T."/>
            <person name="Trieu T.A."/>
            <person name="Nguyen Q.V."/>
            <person name="Quach T.N."/>
            <person name="Phi T.Q."/>
            <person name="Kumar S."/>
        </authorList>
    </citation>
    <scope>NUCLEOTIDE SEQUENCE [LARGE SCALE GENOMIC DNA]</scope>
    <source>
        <strain evidence="5 6">M318</strain>
    </source>
</reference>
<dbReference type="SUPFAM" id="SSF55729">
    <property type="entry name" value="Acyl-CoA N-acyltransferases (Nat)"/>
    <property type="match status" value="1"/>
</dbReference>
<evidence type="ECO:0000256" key="4">
    <source>
        <dbReference type="HAMAP-Rule" id="MF_00688"/>
    </source>
</evidence>
<organism evidence="5 6">
    <name type="scientific">Salinivibrio costicola</name>
    <name type="common">Vibrio costicola</name>
    <dbReference type="NCBI Taxonomy" id="51367"/>
    <lineage>
        <taxon>Bacteria</taxon>
        <taxon>Pseudomonadati</taxon>
        <taxon>Pseudomonadota</taxon>
        <taxon>Gammaproteobacteria</taxon>
        <taxon>Vibrionales</taxon>
        <taxon>Vibrionaceae</taxon>
        <taxon>Salinivibrio</taxon>
    </lineage>
</organism>
<keyword evidence="1 4" id="KW-0963">Cytoplasm</keyword>
<keyword evidence="6" id="KW-1185">Reference proteome</keyword>
<dbReference type="Gene3D" id="3.30.70.3550">
    <property type="entry name" value="Leucyl/phenylalanyl-tRNA-protein transferase, N-terminal domain"/>
    <property type="match status" value="1"/>
</dbReference>
<name>A0ABX6K3R9_SALCS</name>
<keyword evidence="3 4" id="KW-0012">Acyltransferase</keyword>
<keyword evidence="2 4" id="KW-0808">Transferase</keyword>
<evidence type="ECO:0000313" key="6">
    <source>
        <dbReference type="Proteomes" id="UP000501408"/>
    </source>
</evidence>
<comment type="catalytic activity">
    <reaction evidence="4">
        <text>N-terminal L-lysyl-[protein] + L-leucyl-tRNA(Leu) = N-terminal L-leucyl-L-lysyl-[protein] + tRNA(Leu) + H(+)</text>
        <dbReference type="Rhea" id="RHEA:12340"/>
        <dbReference type="Rhea" id="RHEA-COMP:9613"/>
        <dbReference type="Rhea" id="RHEA-COMP:9622"/>
        <dbReference type="Rhea" id="RHEA-COMP:12670"/>
        <dbReference type="Rhea" id="RHEA-COMP:12671"/>
        <dbReference type="ChEBI" id="CHEBI:15378"/>
        <dbReference type="ChEBI" id="CHEBI:65249"/>
        <dbReference type="ChEBI" id="CHEBI:78442"/>
        <dbReference type="ChEBI" id="CHEBI:78494"/>
        <dbReference type="ChEBI" id="CHEBI:133043"/>
        <dbReference type="EC" id="2.3.2.6"/>
    </reaction>
</comment>
<evidence type="ECO:0000256" key="2">
    <source>
        <dbReference type="ARBA" id="ARBA00022679"/>
    </source>
</evidence>
<dbReference type="InterPro" id="IPR042203">
    <property type="entry name" value="Leu/Phe-tRNA_Trfase_C"/>
</dbReference>
<comment type="subcellular location">
    <subcellularLocation>
        <location evidence="4">Cytoplasm</location>
    </subcellularLocation>
</comment>
<comment type="catalytic activity">
    <reaction evidence="4">
        <text>N-terminal L-arginyl-[protein] + L-leucyl-tRNA(Leu) = N-terminal L-leucyl-L-arginyl-[protein] + tRNA(Leu) + H(+)</text>
        <dbReference type="Rhea" id="RHEA:50416"/>
        <dbReference type="Rhea" id="RHEA-COMP:9613"/>
        <dbReference type="Rhea" id="RHEA-COMP:9622"/>
        <dbReference type="Rhea" id="RHEA-COMP:12672"/>
        <dbReference type="Rhea" id="RHEA-COMP:12673"/>
        <dbReference type="ChEBI" id="CHEBI:15378"/>
        <dbReference type="ChEBI" id="CHEBI:64719"/>
        <dbReference type="ChEBI" id="CHEBI:78442"/>
        <dbReference type="ChEBI" id="CHEBI:78494"/>
        <dbReference type="ChEBI" id="CHEBI:133044"/>
        <dbReference type="EC" id="2.3.2.6"/>
    </reaction>
</comment>
<dbReference type="Proteomes" id="UP000501408">
    <property type="component" value="Chromosome 1"/>
</dbReference>
<dbReference type="InterPro" id="IPR004616">
    <property type="entry name" value="Leu/Phe-tRNA_Trfase"/>
</dbReference>
<dbReference type="InterPro" id="IPR016181">
    <property type="entry name" value="Acyl_CoA_acyltransferase"/>
</dbReference>
<evidence type="ECO:0000256" key="1">
    <source>
        <dbReference type="ARBA" id="ARBA00022490"/>
    </source>
</evidence>
<dbReference type="HAMAP" id="MF_00688">
    <property type="entry name" value="Leu_Phe_trans"/>
    <property type="match status" value="1"/>
</dbReference>